<dbReference type="PROSITE" id="PS00107">
    <property type="entry name" value="PROTEIN_KINASE_ATP"/>
    <property type="match status" value="1"/>
</dbReference>
<dbReference type="PANTHER" id="PTHR24345">
    <property type="entry name" value="SERINE/THREONINE-PROTEIN KINASE PLK"/>
    <property type="match status" value="1"/>
</dbReference>
<feature type="region of interest" description="Disordered" evidence="9">
    <location>
        <begin position="337"/>
        <end position="448"/>
    </location>
</feature>
<evidence type="ECO:0000256" key="7">
    <source>
        <dbReference type="PROSITE-ProRule" id="PRU10141"/>
    </source>
</evidence>
<dbReference type="PROSITE" id="PS50078">
    <property type="entry name" value="POLO_BOX"/>
    <property type="match status" value="2"/>
</dbReference>
<dbReference type="PROSITE" id="PS00108">
    <property type="entry name" value="PROTEIN_KINASE_ST"/>
    <property type="match status" value="1"/>
</dbReference>
<keyword evidence="4 7" id="KW-0547">Nucleotide-binding</keyword>
<dbReference type="Pfam" id="PF00659">
    <property type="entry name" value="POLO_box"/>
    <property type="match status" value="2"/>
</dbReference>
<dbReference type="CDD" id="cd13118">
    <property type="entry name" value="POLO_box_1"/>
    <property type="match status" value="1"/>
</dbReference>
<dbReference type="SUPFAM" id="SSF56112">
    <property type="entry name" value="Protein kinase-like (PK-like)"/>
    <property type="match status" value="1"/>
</dbReference>
<feature type="domain" description="POLO box" evidence="11">
    <location>
        <begin position="593"/>
        <end position="672"/>
    </location>
</feature>
<dbReference type="GO" id="GO:0004674">
    <property type="term" value="F:protein serine/threonine kinase activity"/>
    <property type="evidence" value="ECO:0007669"/>
    <property type="project" value="UniProtKB-KW"/>
</dbReference>
<keyword evidence="1 8" id="KW-0723">Serine/threonine-protein kinase</keyword>
<organism evidence="12">
    <name type="scientific">Lotharella globosa</name>
    <dbReference type="NCBI Taxonomy" id="91324"/>
    <lineage>
        <taxon>Eukaryota</taxon>
        <taxon>Sar</taxon>
        <taxon>Rhizaria</taxon>
        <taxon>Cercozoa</taxon>
        <taxon>Chlorarachniophyceae</taxon>
        <taxon>Lotharella</taxon>
    </lineage>
</organism>
<evidence type="ECO:0000256" key="9">
    <source>
        <dbReference type="SAM" id="MobiDB-lite"/>
    </source>
</evidence>
<evidence type="ECO:0000256" key="8">
    <source>
        <dbReference type="RuleBase" id="RU361162"/>
    </source>
</evidence>
<keyword evidence="6 7" id="KW-0067">ATP-binding</keyword>
<feature type="compositionally biased region" description="Basic and acidic residues" evidence="9">
    <location>
        <begin position="411"/>
        <end position="421"/>
    </location>
</feature>
<comment type="similarity">
    <text evidence="8">Belongs to the protein kinase superfamily. Ser/Thr protein kinase family. CDC5/Polo subfamily.</text>
</comment>
<dbReference type="Gene3D" id="1.10.510.10">
    <property type="entry name" value="Transferase(Phosphotransferase) domain 1"/>
    <property type="match status" value="1"/>
</dbReference>
<sequence length="688" mass="78494">MPRHPVIVADVIEDHTFKKQGKTSHVKRYKKGRLLGKGGFAHCYKITSYDSHRIYACKIIAKASLTKPSARSKLWNEIRLHRDLSHKHIVRFERFFEDDMNVYIVLELCHNQSLMEMVRRRRRLTDPEVKCYMWQLLLCLKYLHGLKIIHRDLKLSNLFLDKDMNLKLGDFGLTTKLANADERKRTICGTPNYIAPEILDARKGHSFEVDIWAIGVIMYTMLVGRPPFETSSIKATYKRIRSSAYKFPENVAISKDARDLIAVILRTNPEKRPTLDGIARHRFFSKEPFPATLPTTSLKVPTDLSELPVSSLITVPGGSPTDATSKSYRPVLGDRTNYTANAHPAPKSHPPLPPRGAMATRSTTRNQIPRARSSGMPQPSSMAKERGVPRATSAQQGGWKRHEENPVEEERDLRDLNDNLRRTILNKASPKPPPPSRPHPGFHEGIVDDTGNCVRAGTTSKVQAGAEYAWDVVWVTRWADYTSKYGMGYALSDGTYGVCFNDQTKIAYHTNEHKFFNYVERRSSQDNSSRMSSHSTENYPAKITKKVLLLGHFKDYLSRSSSSTKSKPPYIGQSPHPNPSYANPTQGESNPVMVKKWMKAEHAMVFRLSNQTVQLVFHDQTEILLSSEHQSVCYSDSNRVRRFYPIGEGQRFEPALEKRMRFCREVLKRMLGSRSRDNSNSKSRPRRP</sequence>
<evidence type="ECO:0000259" key="11">
    <source>
        <dbReference type="PROSITE" id="PS50078"/>
    </source>
</evidence>
<dbReference type="CDD" id="cd13117">
    <property type="entry name" value="POLO_box_2"/>
    <property type="match status" value="1"/>
</dbReference>
<evidence type="ECO:0000256" key="1">
    <source>
        <dbReference type="ARBA" id="ARBA00022527"/>
    </source>
</evidence>
<evidence type="ECO:0000313" key="12">
    <source>
        <dbReference type="EMBL" id="CAE0651484.1"/>
    </source>
</evidence>
<dbReference type="PROSITE" id="PS50011">
    <property type="entry name" value="PROTEIN_KINASE_DOM"/>
    <property type="match status" value="1"/>
</dbReference>
<evidence type="ECO:0000256" key="5">
    <source>
        <dbReference type="ARBA" id="ARBA00022777"/>
    </source>
</evidence>
<dbReference type="PANTHER" id="PTHR24345:SF0">
    <property type="entry name" value="CELL CYCLE SERINE_THREONINE-PROTEIN KINASE CDC5_MSD2"/>
    <property type="match status" value="1"/>
</dbReference>
<feature type="domain" description="POLO box" evidence="11">
    <location>
        <begin position="474"/>
        <end position="559"/>
    </location>
</feature>
<dbReference type="AlphaFoldDB" id="A0A7S3YH45"/>
<dbReference type="Gene3D" id="3.30.1120.30">
    <property type="entry name" value="POLO box domain"/>
    <property type="match status" value="2"/>
</dbReference>
<evidence type="ECO:0000259" key="10">
    <source>
        <dbReference type="PROSITE" id="PS50011"/>
    </source>
</evidence>
<dbReference type="SUPFAM" id="SSF82615">
    <property type="entry name" value="Polo-box domain"/>
    <property type="match status" value="2"/>
</dbReference>
<keyword evidence="5 8" id="KW-0418">Kinase</keyword>
<comment type="catalytic activity">
    <reaction evidence="8">
        <text>L-threonyl-[protein] + ATP = O-phospho-L-threonyl-[protein] + ADP + H(+)</text>
        <dbReference type="Rhea" id="RHEA:46608"/>
        <dbReference type="Rhea" id="RHEA-COMP:11060"/>
        <dbReference type="Rhea" id="RHEA-COMP:11605"/>
        <dbReference type="ChEBI" id="CHEBI:15378"/>
        <dbReference type="ChEBI" id="CHEBI:30013"/>
        <dbReference type="ChEBI" id="CHEBI:30616"/>
        <dbReference type="ChEBI" id="CHEBI:61977"/>
        <dbReference type="ChEBI" id="CHEBI:456216"/>
        <dbReference type="EC" id="2.7.11.21"/>
    </reaction>
</comment>
<dbReference type="Pfam" id="PF00069">
    <property type="entry name" value="Pkinase"/>
    <property type="match status" value="1"/>
</dbReference>
<dbReference type="InterPro" id="IPR000719">
    <property type="entry name" value="Prot_kinase_dom"/>
</dbReference>
<keyword evidence="2 8" id="KW-0808">Transferase</keyword>
<dbReference type="InterPro" id="IPR033695">
    <property type="entry name" value="POLO_box_2"/>
</dbReference>
<dbReference type="InterPro" id="IPR033701">
    <property type="entry name" value="POLO_box_1"/>
</dbReference>
<dbReference type="Gene3D" id="3.30.200.20">
    <property type="entry name" value="Phosphorylase Kinase, domain 1"/>
    <property type="match status" value="1"/>
</dbReference>
<name>A0A7S3YH45_9EUKA</name>
<dbReference type="EMBL" id="HBIV01006742">
    <property type="protein sequence ID" value="CAE0651484.1"/>
    <property type="molecule type" value="Transcribed_RNA"/>
</dbReference>
<dbReference type="FunFam" id="3.30.200.20:FF:000091">
    <property type="entry name" value="Serine/threonine-protein kinase PLK"/>
    <property type="match status" value="1"/>
</dbReference>
<feature type="binding site" evidence="7">
    <location>
        <position position="62"/>
    </location>
    <ligand>
        <name>ATP</name>
        <dbReference type="ChEBI" id="CHEBI:30616"/>
    </ligand>
</feature>
<dbReference type="EC" id="2.7.11.21" evidence="8"/>
<dbReference type="InterPro" id="IPR017441">
    <property type="entry name" value="Protein_kinase_ATP_BS"/>
</dbReference>
<evidence type="ECO:0000256" key="2">
    <source>
        <dbReference type="ARBA" id="ARBA00022679"/>
    </source>
</evidence>
<reference evidence="12" key="1">
    <citation type="submission" date="2021-01" db="EMBL/GenBank/DDBJ databases">
        <authorList>
            <person name="Corre E."/>
            <person name="Pelletier E."/>
            <person name="Niang G."/>
            <person name="Scheremetjew M."/>
            <person name="Finn R."/>
            <person name="Kale V."/>
            <person name="Holt S."/>
            <person name="Cochrane G."/>
            <person name="Meng A."/>
            <person name="Brown T."/>
            <person name="Cohen L."/>
        </authorList>
    </citation>
    <scope>NUCLEOTIDE SEQUENCE</scope>
    <source>
        <strain evidence="12">CCCM811</strain>
    </source>
</reference>
<accession>A0A7S3YH45</accession>
<dbReference type="CDD" id="cd14099">
    <property type="entry name" value="STKc_PLK"/>
    <property type="match status" value="1"/>
</dbReference>
<evidence type="ECO:0000256" key="4">
    <source>
        <dbReference type="ARBA" id="ARBA00022741"/>
    </source>
</evidence>
<dbReference type="SMART" id="SM00220">
    <property type="entry name" value="S_TKc"/>
    <property type="match status" value="1"/>
</dbReference>
<gene>
    <name evidence="12" type="ORF">LGLO00237_LOCUS4947</name>
</gene>
<dbReference type="InterPro" id="IPR008271">
    <property type="entry name" value="Ser/Thr_kinase_AS"/>
</dbReference>
<feature type="domain" description="Protein kinase" evidence="10">
    <location>
        <begin position="29"/>
        <end position="284"/>
    </location>
</feature>
<dbReference type="InterPro" id="IPR011009">
    <property type="entry name" value="Kinase-like_dom_sf"/>
</dbReference>
<dbReference type="FunFam" id="1.10.510.10:FF:000571">
    <property type="entry name" value="Maternal embryonic leucine zipper kinase"/>
    <property type="match status" value="1"/>
</dbReference>
<keyword evidence="3" id="KW-0677">Repeat</keyword>
<dbReference type="InterPro" id="IPR036947">
    <property type="entry name" value="POLO_box_dom_sf"/>
</dbReference>
<proteinExistence type="inferred from homology"/>
<feature type="region of interest" description="Disordered" evidence="9">
    <location>
        <begin position="559"/>
        <end position="588"/>
    </location>
</feature>
<evidence type="ECO:0000256" key="6">
    <source>
        <dbReference type="ARBA" id="ARBA00022840"/>
    </source>
</evidence>
<protein>
    <recommendedName>
        <fullName evidence="8">Serine/threonine-protein kinase PLK</fullName>
        <ecNumber evidence="8">2.7.11.21</ecNumber>
    </recommendedName>
    <alternativeName>
        <fullName evidence="8">Polo-like kinase</fullName>
    </alternativeName>
</protein>
<dbReference type="InterPro" id="IPR000959">
    <property type="entry name" value="POLO_box_dom"/>
</dbReference>
<evidence type="ECO:0000256" key="3">
    <source>
        <dbReference type="ARBA" id="ARBA00022737"/>
    </source>
</evidence>
<dbReference type="GO" id="GO:0005524">
    <property type="term" value="F:ATP binding"/>
    <property type="evidence" value="ECO:0007669"/>
    <property type="project" value="UniProtKB-UniRule"/>
</dbReference>
<dbReference type="GO" id="GO:0005634">
    <property type="term" value="C:nucleus"/>
    <property type="evidence" value="ECO:0007669"/>
    <property type="project" value="TreeGrafter"/>
</dbReference>